<comment type="similarity">
    <text evidence="8">Belongs to the binding-protein-dependent transport system permease family.</text>
</comment>
<dbReference type="PANTHER" id="PTHR30614:SF0">
    <property type="entry name" value="L-CYSTINE TRANSPORT SYSTEM PERMEASE PROTEIN TCYL"/>
    <property type="match status" value="1"/>
</dbReference>
<organism evidence="10 11">
    <name type="scientific">Bifidobacterium goeldii</name>
    <dbReference type="NCBI Taxonomy" id="2306975"/>
    <lineage>
        <taxon>Bacteria</taxon>
        <taxon>Bacillati</taxon>
        <taxon>Actinomycetota</taxon>
        <taxon>Actinomycetes</taxon>
        <taxon>Bifidobacteriales</taxon>
        <taxon>Bifidobacteriaceae</taxon>
        <taxon>Bifidobacterium</taxon>
    </lineage>
</organism>
<dbReference type="InterPro" id="IPR010065">
    <property type="entry name" value="AA_ABC_transptr_permease_3TM"/>
</dbReference>
<dbReference type="PANTHER" id="PTHR30614">
    <property type="entry name" value="MEMBRANE COMPONENT OF AMINO ACID ABC TRANSPORTER"/>
    <property type="match status" value="1"/>
</dbReference>
<evidence type="ECO:0000259" key="9">
    <source>
        <dbReference type="PROSITE" id="PS50928"/>
    </source>
</evidence>
<keyword evidence="4 8" id="KW-0812">Transmembrane</keyword>
<dbReference type="GO" id="GO:0006865">
    <property type="term" value="P:amino acid transport"/>
    <property type="evidence" value="ECO:0007669"/>
    <property type="project" value="UniProtKB-KW"/>
</dbReference>
<evidence type="ECO:0000256" key="3">
    <source>
        <dbReference type="ARBA" id="ARBA00022475"/>
    </source>
</evidence>
<dbReference type="Pfam" id="PF00528">
    <property type="entry name" value="BPD_transp_1"/>
    <property type="match status" value="1"/>
</dbReference>
<feature type="transmembrane region" description="Helical" evidence="8">
    <location>
        <begin position="20"/>
        <end position="44"/>
    </location>
</feature>
<comment type="caution">
    <text evidence="10">The sequence shown here is derived from an EMBL/GenBank/DDBJ whole genome shotgun (WGS) entry which is preliminary data.</text>
</comment>
<evidence type="ECO:0000313" key="10">
    <source>
        <dbReference type="EMBL" id="RSX53546.1"/>
    </source>
</evidence>
<evidence type="ECO:0000256" key="6">
    <source>
        <dbReference type="ARBA" id="ARBA00022989"/>
    </source>
</evidence>
<name>A0A430FL20_9BIFI</name>
<keyword evidence="11" id="KW-1185">Reference proteome</keyword>
<evidence type="ECO:0000256" key="4">
    <source>
        <dbReference type="ARBA" id="ARBA00022692"/>
    </source>
</evidence>
<dbReference type="OrthoDB" id="92598at2"/>
<dbReference type="CDD" id="cd06261">
    <property type="entry name" value="TM_PBP2"/>
    <property type="match status" value="1"/>
</dbReference>
<proteinExistence type="inferred from homology"/>
<evidence type="ECO:0000256" key="1">
    <source>
        <dbReference type="ARBA" id="ARBA00004651"/>
    </source>
</evidence>
<keyword evidence="3" id="KW-1003">Cell membrane</keyword>
<feature type="transmembrane region" description="Helical" evidence="8">
    <location>
        <begin position="89"/>
        <end position="112"/>
    </location>
</feature>
<protein>
    <submittedName>
        <fullName evidence="10">Amino acid ABC transporter permease</fullName>
    </submittedName>
</protein>
<dbReference type="GO" id="GO:0022857">
    <property type="term" value="F:transmembrane transporter activity"/>
    <property type="evidence" value="ECO:0007669"/>
    <property type="project" value="InterPro"/>
</dbReference>
<dbReference type="SUPFAM" id="SSF161098">
    <property type="entry name" value="MetI-like"/>
    <property type="match status" value="1"/>
</dbReference>
<evidence type="ECO:0000313" key="11">
    <source>
        <dbReference type="Proteomes" id="UP000287533"/>
    </source>
</evidence>
<keyword evidence="6 8" id="KW-1133">Transmembrane helix</keyword>
<dbReference type="InterPro" id="IPR035906">
    <property type="entry name" value="MetI-like_sf"/>
</dbReference>
<gene>
    <name evidence="10" type="ORF">D2E25_0869</name>
</gene>
<dbReference type="Proteomes" id="UP000287533">
    <property type="component" value="Unassembled WGS sequence"/>
</dbReference>
<feature type="transmembrane region" description="Helical" evidence="8">
    <location>
        <begin position="56"/>
        <end position="77"/>
    </location>
</feature>
<dbReference type="AlphaFoldDB" id="A0A430FL20"/>
<feature type="domain" description="ABC transmembrane type-1" evidence="9">
    <location>
        <begin position="20"/>
        <end position="217"/>
    </location>
</feature>
<keyword evidence="7 8" id="KW-0472">Membrane</keyword>
<evidence type="ECO:0000256" key="7">
    <source>
        <dbReference type="ARBA" id="ARBA00023136"/>
    </source>
</evidence>
<accession>A0A430FL20</accession>
<sequence length="233" mass="25390">MGTFNPEYIWQAFPDVIQGIPNTMAITLVAFIIGSIIGLFFALVKIHSIPVLEQIGAVYVSIIRGTPLLVQLFLIYYGLPILLSAINPAYDISGIPALAFCFVAFSLSMGAYMTELFRSSILAVDDGQLEAAHSVGMSTSQAMVRIILPQAMKSAIPNIVNQFMMLLKNTSLAFTAAVPEILGQAKIFGGRTSMFFEGYIAAAIVYWVLCFILEIIARLAERVIRRDEIGVAA</sequence>
<keyword evidence="5" id="KW-0029">Amino-acid transport</keyword>
<dbReference type="NCBIfam" id="TIGR01726">
    <property type="entry name" value="HEQRo_perm_3TM"/>
    <property type="match status" value="1"/>
</dbReference>
<evidence type="ECO:0000256" key="2">
    <source>
        <dbReference type="ARBA" id="ARBA00022448"/>
    </source>
</evidence>
<keyword evidence="2 8" id="KW-0813">Transport</keyword>
<dbReference type="Gene3D" id="1.10.3720.10">
    <property type="entry name" value="MetI-like"/>
    <property type="match status" value="1"/>
</dbReference>
<dbReference type="GO" id="GO:0043190">
    <property type="term" value="C:ATP-binding cassette (ABC) transporter complex"/>
    <property type="evidence" value="ECO:0007669"/>
    <property type="project" value="InterPro"/>
</dbReference>
<evidence type="ECO:0000256" key="5">
    <source>
        <dbReference type="ARBA" id="ARBA00022970"/>
    </source>
</evidence>
<dbReference type="InterPro" id="IPR000515">
    <property type="entry name" value="MetI-like"/>
</dbReference>
<dbReference type="EMBL" id="QXGL01000002">
    <property type="protein sequence ID" value="RSX53546.1"/>
    <property type="molecule type" value="Genomic_DNA"/>
</dbReference>
<feature type="transmembrane region" description="Helical" evidence="8">
    <location>
        <begin position="198"/>
        <end position="217"/>
    </location>
</feature>
<comment type="subcellular location">
    <subcellularLocation>
        <location evidence="1 8">Cell membrane</location>
        <topology evidence="1 8">Multi-pass membrane protein</topology>
    </subcellularLocation>
</comment>
<dbReference type="InterPro" id="IPR043429">
    <property type="entry name" value="ArtM/GltK/GlnP/TcyL/YhdX-like"/>
</dbReference>
<reference evidence="10 11" key="1">
    <citation type="submission" date="2018-09" db="EMBL/GenBank/DDBJ databases">
        <title>Characterization of the phylogenetic diversity of five novel species belonging to the genus Bifidobacterium.</title>
        <authorList>
            <person name="Lugli G.A."/>
            <person name="Duranti S."/>
            <person name="Milani C."/>
        </authorList>
    </citation>
    <scope>NUCLEOTIDE SEQUENCE [LARGE SCALE GENOMIC DNA]</scope>
    <source>
        <strain evidence="10 11">2034B</strain>
    </source>
</reference>
<dbReference type="PROSITE" id="PS50928">
    <property type="entry name" value="ABC_TM1"/>
    <property type="match status" value="1"/>
</dbReference>
<evidence type="ECO:0000256" key="8">
    <source>
        <dbReference type="RuleBase" id="RU363032"/>
    </source>
</evidence>